<dbReference type="EMBL" id="CYXV01000018">
    <property type="protein sequence ID" value="CUN18080.1"/>
    <property type="molecule type" value="Genomic_DNA"/>
</dbReference>
<reference evidence="1" key="1">
    <citation type="submission" date="2015-05" db="EMBL/GenBank/DDBJ databases">
        <authorList>
            <person name="Wang D.B."/>
            <person name="Wang M."/>
        </authorList>
    </citation>
    <scope>NUCLEOTIDE SEQUENCE [LARGE SCALE GENOMIC DNA]</scope>
    <source>
        <strain evidence="1">M72</strain>
    </source>
</reference>
<evidence type="ECO:0000313" key="1">
    <source>
        <dbReference type="EMBL" id="CRL35497.1"/>
    </source>
</evidence>
<evidence type="ECO:0000313" key="2">
    <source>
        <dbReference type="EMBL" id="CUN18080.1"/>
    </source>
</evidence>
<dbReference type="RefSeq" id="WP_055067364.1">
    <property type="nucleotide sequence ID" value="NZ_CP173697.1"/>
</dbReference>
<name>A0A0M6WGG6_9FIRM</name>
<keyword evidence="3" id="KW-1185">Reference proteome</keyword>
<gene>
    <name evidence="2" type="ORF">ERS852420_03260</name>
    <name evidence="1" type="ORF">M72_23911</name>
</gene>
<dbReference type="OrthoDB" id="359789at2"/>
<dbReference type="STRING" id="301302.ERS852420_03260"/>
<dbReference type="AlphaFoldDB" id="A0A0M6WGG6"/>
<dbReference type="Proteomes" id="UP000049979">
    <property type="component" value="Unassembled WGS sequence"/>
</dbReference>
<dbReference type="EMBL" id="CVRR01000009">
    <property type="protein sequence ID" value="CRL35497.1"/>
    <property type="molecule type" value="Genomic_DNA"/>
</dbReference>
<sequence>MTAKERNDYFYVCALIEYIARETLNHRGDIVKAIGEEGIKKLLHDAEMDHCLSFEQVSDKISEFNTDLYYQNPDYLEWSYRDGKLLD</sequence>
<evidence type="ECO:0000313" key="4">
    <source>
        <dbReference type="Proteomes" id="UP000095495"/>
    </source>
</evidence>
<reference evidence="3" key="2">
    <citation type="submission" date="2015-05" db="EMBL/GenBank/DDBJ databases">
        <authorList>
            <consortium name="Pathogen Informatics"/>
        </authorList>
    </citation>
    <scope>NUCLEOTIDE SEQUENCE [LARGE SCALE GENOMIC DNA]</scope>
    <source>
        <strain evidence="2 4">2789STDY5608863</strain>
        <strain evidence="3">M72</strain>
    </source>
</reference>
<accession>A0A0M6WGG6</accession>
<evidence type="ECO:0000313" key="3">
    <source>
        <dbReference type="Proteomes" id="UP000049979"/>
    </source>
</evidence>
<organism evidence="1 3">
    <name type="scientific">Roseburia faecis</name>
    <dbReference type="NCBI Taxonomy" id="301302"/>
    <lineage>
        <taxon>Bacteria</taxon>
        <taxon>Bacillati</taxon>
        <taxon>Bacillota</taxon>
        <taxon>Clostridia</taxon>
        <taxon>Lachnospirales</taxon>
        <taxon>Lachnospiraceae</taxon>
        <taxon>Roseburia</taxon>
    </lineage>
</organism>
<proteinExistence type="predicted"/>
<protein>
    <submittedName>
        <fullName evidence="1">Uncharacterized protein</fullName>
    </submittedName>
</protein>
<dbReference type="Proteomes" id="UP000095495">
    <property type="component" value="Unassembled WGS sequence"/>
</dbReference>